<evidence type="ECO:0000256" key="5">
    <source>
        <dbReference type="SAM" id="MobiDB-lite"/>
    </source>
</evidence>
<dbReference type="InterPro" id="IPR051681">
    <property type="entry name" value="Ser/Thr_Kinases-Pseudokinases"/>
</dbReference>
<evidence type="ECO:0000313" key="9">
    <source>
        <dbReference type="WBParaSite" id="EVEC_0000353401-mRNA-1"/>
    </source>
</evidence>
<dbReference type="InterPro" id="IPR000719">
    <property type="entry name" value="Prot_kinase_dom"/>
</dbReference>
<evidence type="ECO:0000259" key="6">
    <source>
        <dbReference type="PROSITE" id="PS50011"/>
    </source>
</evidence>
<dbReference type="Proteomes" id="UP000274131">
    <property type="component" value="Unassembled WGS sequence"/>
</dbReference>
<dbReference type="GO" id="GO:0005524">
    <property type="term" value="F:ATP binding"/>
    <property type="evidence" value="ECO:0007669"/>
    <property type="project" value="UniProtKB-KW"/>
</dbReference>
<dbReference type="EMBL" id="UXUI01007542">
    <property type="protein sequence ID" value="VDD88099.1"/>
    <property type="molecule type" value="Genomic_DNA"/>
</dbReference>
<reference evidence="7 8" key="2">
    <citation type="submission" date="2018-10" db="EMBL/GenBank/DDBJ databases">
        <authorList>
            <consortium name="Pathogen Informatics"/>
        </authorList>
    </citation>
    <scope>NUCLEOTIDE SEQUENCE [LARGE SCALE GENOMIC DNA]</scope>
</reference>
<proteinExistence type="predicted"/>
<dbReference type="STRING" id="51028.A0A0N4V0T1"/>
<dbReference type="Gene3D" id="1.10.510.10">
    <property type="entry name" value="Transferase(Phosphotransferase) domain 1"/>
    <property type="match status" value="1"/>
</dbReference>
<feature type="domain" description="Protein kinase" evidence="6">
    <location>
        <begin position="1"/>
        <end position="122"/>
    </location>
</feature>
<dbReference type="PANTHER" id="PTHR44329">
    <property type="entry name" value="SERINE/THREONINE-PROTEIN KINASE TNNI3K-RELATED"/>
    <property type="match status" value="1"/>
</dbReference>
<feature type="region of interest" description="Disordered" evidence="5">
    <location>
        <begin position="130"/>
        <end position="222"/>
    </location>
</feature>
<organism evidence="9">
    <name type="scientific">Enterobius vermicularis</name>
    <name type="common">Human pinworm</name>
    <dbReference type="NCBI Taxonomy" id="51028"/>
    <lineage>
        <taxon>Eukaryota</taxon>
        <taxon>Metazoa</taxon>
        <taxon>Ecdysozoa</taxon>
        <taxon>Nematoda</taxon>
        <taxon>Chromadorea</taxon>
        <taxon>Rhabditida</taxon>
        <taxon>Spirurina</taxon>
        <taxon>Oxyuridomorpha</taxon>
        <taxon>Oxyuroidea</taxon>
        <taxon>Oxyuridae</taxon>
        <taxon>Enterobius</taxon>
    </lineage>
</organism>
<evidence type="ECO:0000313" key="7">
    <source>
        <dbReference type="EMBL" id="VDD88099.1"/>
    </source>
</evidence>
<dbReference type="InterPro" id="IPR001245">
    <property type="entry name" value="Ser-Thr/Tyr_kinase_cat_dom"/>
</dbReference>
<evidence type="ECO:0000313" key="8">
    <source>
        <dbReference type="Proteomes" id="UP000274131"/>
    </source>
</evidence>
<name>A0A0N4V0T1_ENTVE</name>
<dbReference type="PROSITE" id="PS50011">
    <property type="entry name" value="PROTEIN_KINASE_DOM"/>
    <property type="match status" value="1"/>
</dbReference>
<sequence length="248" mass="28249">MLKIFNFGISSSALRTENLHMADCGIIAYTAPELLAEYKNSIKFQADVWSFGVLIWELIMRRDPYKDLDSVDIIRGAECGGLGLPVPNKLPKDLQCLLKQCWKTVPGKRPTFDNILERFETLKKNAVIKNPVQKKPLQDMPSDKELVNSSSPDENSHSECLKEDNPEKAETKVTKSPVQKKSLQDMPSDKELVNSSSPDENSHSECLKEDNPEKAEVKTERTDEIERWPFSIFEEYCIELEELEPVSM</sequence>
<dbReference type="GO" id="GO:0004674">
    <property type="term" value="F:protein serine/threonine kinase activity"/>
    <property type="evidence" value="ECO:0007669"/>
    <property type="project" value="TreeGrafter"/>
</dbReference>
<reference evidence="9" key="1">
    <citation type="submission" date="2017-02" db="UniProtKB">
        <authorList>
            <consortium name="WormBaseParasite"/>
        </authorList>
    </citation>
    <scope>IDENTIFICATION</scope>
</reference>
<dbReference type="PANTHER" id="PTHR44329:SF288">
    <property type="entry name" value="MITOGEN-ACTIVATED PROTEIN KINASE KINASE KINASE 20"/>
    <property type="match status" value="1"/>
</dbReference>
<protein>
    <submittedName>
        <fullName evidence="9">Protein kinase domain-containing protein</fullName>
    </submittedName>
</protein>
<keyword evidence="3" id="KW-0418">Kinase</keyword>
<gene>
    <name evidence="7" type="ORF">EVEC_LOCUS3242</name>
</gene>
<dbReference type="WBParaSite" id="EVEC_0000353401-mRNA-1">
    <property type="protein sequence ID" value="EVEC_0000353401-mRNA-1"/>
    <property type="gene ID" value="EVEC_0000353401"/>
</dbReference>
<keyword evidence="2" id="KW-0547">Nucleotide-binding</keyword>
<dbReference type="Pfam" id="PF07714">
    <property type="entry name" value="PK_Tyr_Ser-Thr"/>
    <property type="match status" value="1"/>
</dbReference>
<keyword evidence="1" id="KW-0808">Transferase</keyword>
<feature type="compositionally biased region" description="Basic and acidic residues" evidence="5">
    <location>
        <begin position="200"/>
        <end position="222"/>
    </location>
</feature>
<accession>A0A0N4V0T1</accession>
<dbReference type="SUPFAM" id="SSF56112">
    <property type="entry name" value="Protein kinase-like (PK-like)"/>
    <property type="match status" value="1"/>
</dbReference>
<feature type="compositionally biased region" description="Basic and acidic residues" evidence="5">
    <location>
        <begin position="154"/>
        <end position="173"/>
    </location>
</feature>
<dbReference type="InterPro" id="IPR011009">
    <property type="entry name" value="Kinase-like_dom_sf"/>
</dbReference>
<evidence type="ECO:0000256" key="1">
    <source>
        <dbReference type="ARBA" id="ARBA00022679"/>
    </source>
</evidence>
<dbReference type="AlphaFoldDB" id="A0A0N4V0T1"/>
<evidence type="ECO:0000256" key="4">
    <source>
        <dbReference type="ARBA" id="ARBA00022840"/>
    </source>
</evidence>
<keyword evidence="4" id="KW-0067">ATP-binding</keyword>
<keyword evidence="8" id="KW-1185">Reference proteome</keyword>
<evidence type="ECO:0000256" key="2">
    <source>
        <dbReference type="ARBA" id="ARBA00022741"/>
    </source>
</evidence>
<evidence type="ECO:0000256" key="3">
    <source>
        <dbReference type="ARBA" id="ARBA00022777"/>
    </source>
</evidence>
<dbReference type="OrthoDB" id="5861931at2759"/>